<dbReference type="AlphaFoldDB" id="A0AAW2F412"/>
<keyword evidence="5 10" id="KW-0276">Fatty acid metabolism</keyword>
<accession>A0AAW2F412</accession>
<keyword evidence="9 10" id="KW-0275">Fatty acid biosynthesis</keyword>
<comment type="subcellular location">
    <subcellularLocation>
        <location evidence="1">Membrane</location>
        <topology evidence="1">Multi-pass membrane protein</topology>
    </subcellularLocation>
</comment>
<evidence type="ECO:0000256" key="4">
    <source>
        <dbReference type="ARBA" id="ARBA00022692"/>
    </source>
</evidence>
<dbReference type="EMBL" id="JADYXP020000015">
    <property type="protein sequence ID" value="KAL0109568.1"/>
    <property type="molecule type" value="Genomic_DNA"/>
</dbReference>
<feature type="transmembrane region" description="Helical" evidence="10">
    <location>
        <begin position="233"/>
        <end position="251"/>
    </location>
</feature>
<proteinExistence type="inferred from homology"/>
<evidence type="ECO:0000256" key="7">
    <source>
        <dbReference type="ARBA" id="ARBA00023098"/>
    </source>
</evidence>
<evidence type="ECO:0000256" key="9">
    <source>
        <dbReference type="ARBA" id="ARBA00023160"/>
    </source>
</evidence>
<protein>
    <recommendedName>
        <fullName evidence="10">Elongation of very long chain fatty acids protein</fullName>
        <ecNumber evidence="10">2.3.1.199</ecNumber>
    </recommendedName>
    <alternativeName>
        <fullName evidence="10">Very-long-chain 3-oxoacyl-CoA synthase</fullName>
    </alternativeName>
</protein>
<feature type="transmembrane region" description="Helical" evidence="10">
    <location>
        <begin position="257"/>
        <end position="275"/>
    </location>
</feature>
<dbReference type="GO" id="GO:0034626">
    <property type="term" value="P:fatty acid elongation, polyunsaturated fatty acid"/>
    <property type="evidence" value="ECO:0007669"/>
    <property type="project" value="TreeGrafter"/>
</dbReference>
<dbReference type="GO" id="GO:0042761">
    <property type="term" value="P:very long-chain fatty acid biosynthetic process"/>
    <property type="evidence" value="ECO:0007669"/>
    <property type="project" value="TreeGrafter"/>
</dbReference>
<evidence type="ECO:0000256" key="10">
    <source>
        <dbReference type="RuleBase" id="RU361115"/>
    </source>
</evidence>
<dbReference type="GO" id="GO:0019367">
    <property type="term" value="P:fatty acid elongation, saturated fatty acid"/>
    <property type="evidence" value="ECO:0007669"/>
    <property type="project" value="TreeGrafter"/>
</dbReference>
<dbReference type="PANTHER" id="PTHR11157">
    <property type="entry name" value="FATTY ACID ACYL TRANSFERASE-RELATED"/>
    <property type="match status" value="1"/>
</dbReference>
<keyword evidence="4 10" id="KW-0812">Transmembrane</keyword>
<keyword evidence="3 10" id="KW-0808">Transferase</keyword>
<sequence length="322" mass="37789">MCEMVFLVDLPMNITAPLTVDRMSNIYNNSVVRYWQFIFHDLSDPRTRDWFLISSPVPGLSLLIGYLYFVLSWGPKNMEHRKPYKLKNILVVYNFLQILLSTWLFNEGMEAIFLHNYSLTCEPVDFSYDPYALRVARGVYIYFLAKLTELLDTVFFVLRKKEKQITFLHMYHHTVMPMVSWGATKYYPGGHGIFVGIMNSFVHIIMYSYYLLAALLPQHQHQRYLWWKRYITNLQMTQFCLAFLHSCLLLFNDCDYPKWSVVLVLPNAMFFYFLFSDFYNNAYAPKKENGVVVPSIQNSTKANGNAEKVSSYKIPNGKGKSD</sequence>
<feature type="region of interest" description="Disordered" evidence="11">
    <location>
        <begin position="299"/>
        <end position="322"/>
    </location>
</feature>
<name>A0AAW2F412_9HYME</name>
<comment type="catalytic activity">
    <reaction evidence="10">
        <text>a very-long-chain acyl-CoA + malonyl-CoA + H(+) = a very-long-chain 3-oxoacyl-CoA + CO2 + CoA</text>
        <dbReference type="Rhea" id="RHEA:32727"/>
        <dbReference type="ChEBI" id="CHEBI:15378"/>
        <dbReference type="ChEBI" id="CHEBI:16526"/>
        <dbReference type="ChEBI" id="CHEBI:57287"/>
        <dbReference type="ChEBI" id="CHEBI:57384"/>
        <dbReference type="ChEBI" id="CHEBI:90725"/>
        <dbReference type="ChEBI" id="CHEBI:90736"/>
        <dbReference type="EC" id="2.3.1.199"/>
    </reaction>
</comment>
<comment type="caution">
    <text evidence="12">The sequence shown here is derived from an EMBL/GenBank/DDBJ whole genome shotgun (WGS) entry which is preliminary data.</text>
</comment>
<feature type="transmembrane region" description="Helical" evidence="10">
    <location>
        <begin position="86"/>
        <end position="105"/>
    </location>
</feature>
<keyword evidence="7 10" id="KW-0443">Lipid metabolism</keyword>
<dbReference type="EC" id="2.3.1.199" evidence="10"/>
<evidence type="ECO:0000256" key="2">
    <source>
        <dbReference type="ARBA" id="ARBA00022516"/>
    </source>
</evidence>
<dbReference type="GO" id="GO:0009922">
    <property type="term" value="F:fatty acid elongase activity"/>
    <property type="evidence" value="ECO:0007669"/>
    <property type="project" value="UniProtKB-EC"/>
</dbReference>
<evidence type="ECO:0000256" key="5">
    <source>
        <dbReference type="ARBA" id="ARBA00022832"/>
    </source>
</evidence>
<dbReference type="Pfam" id="PF01151">
    <property type="entry name" value="ELO"/>
    <property type="match status" value="1"/>
</dbReference>
<feature type="transmembrane region" description="Helical" evidence="10">
    <location>
        <begin position="139"/>
        <end position="158"/>
    </location>
</feature>
<reference evidence="12 13" key="1">
    <citation type="submission" date="2023-03" db="EMBL/GenBank/DDBJ databases">
        <title>High recombination rates correlate with genetic variation in Cardiocondyla obscurior ants.</title>
        <authorList>
            <person name="Errbii M."/>
        </authorList>
    </citation>
    <scope>NUCLEOTIDE SEQUENCE [LARGE SCALE GENOMIC DNA]</scope>
    <source>
        <strain evidence="12">Alpha-2009</strain>
        <tissue evidence="12">Whole body</tissue>
    </source>
</reference>
<comment type="similarity">
    <text evidence="10">Belongs to the ELO family.</text>
</comment>
<dbReference type="GO" id="GO:0030148">
    <property type="term" value="P:sphingolipid biosynthetic process"/>
    <property type="evidence" value="ECO:0007669"/>
    <property type="project" value="TreeGrafter"/>
</dbReference>
<gene>
    <name evidence="12" type="ORF">PUN28_014551</name>
</gene>
<dbReference type="PANTHER" id="PTHR11157:SF153">
    <property type="entry name" value="ELONGATION OF VERY LONG CHAIN FATTY ACIDS PROTEIN"/>
    <property type="match status" value="1"/>
</dbReference>
<feature type="transmembrane region" description="Helical" evidence="10">
    <location>
        <begin position="50"/>
        <end position="74"/>
    </location>
</feature>
<feature type="transmembrane region" description="Helical" evidence="10">
    <location>
        <begin position="193"/>
        <end position="212"/>
    </location>
</feature>
<keyword evidence="2 10" id="KW-0444">Lipid biosynthesis</keyword>
<dbReference type="InterPro" id="IPR002076">
    <property type="entry name" value="ELO_fam"/>
</dbReference>
<evidence type="ECO:0000256" key="8">
    <source>
        <dbReference type="ARBA" id="ARBA00023136"/>
    </source>
</evidence>
<evidence type="ECO:0000256" key="11">
    <source>
        <dbReference type="SAM" id="MobiDB-lite"/>
    </source>
</evidence>
<keyword evidence="13" id="KW-1185">Reference proteome</keyword>
<evidence type="ECO:0000256" key="3">
    <source>
        <dbReference type="ARBA" id="ARBA00022679"/>
    </source>
</evidence>
<evidence type="ECO:0000313" key="12">
    <source>
        <dbReference type="EMBL" id="KAL0109568.1"/>
    </source>
</evidence>
<dbReference type="Proteomes" id="UP001430953">
    <property type="component" value="Unassembled WGS sequence"/>
</dbReference>
<organism evidence="12 13">
    <name type="scientific">Cardiocondyla obscurior</name>
    <dbReference type="NCBI Taxonomy" id="286306"/>
    <lineage>
        <taxon>Eukaryota</taxon>
        <taxon>Metazoa</taxon>
        <taxon>Ecdysozoa</taxon>
        <taxon>Arthropoda</taxon>
        <taxon>Hexapoda</taxon>
        <taxon>Insecta</taxon>
        <taxon>Pterygota</taxon>
        <taxon>Neoptera</taxon>
        <taxon>Endopterygota</taxon>
        <taxon>Hymenoptera</taxon>
        <taxon>Apocrita</taxon>
        <taxon>Aculeata</taxon>
        <taxon>Formicoidea</taxon>
        <taxon>Formicidae</taxon>
        <taxon>Myrmicinae</taxon>
        <taxon>Cardiocondyla</taxon>
    </lineage>
</organism>
<keyword evidence="6 10" id="KW-1133">Transmembrane helix</keyword>
<dbReference type="GO" id="GO:0005789">
    <property type="term" value="C:endoplasmic reticulum membrane"/>
    <property type="evidence" value="ECO:0007669"/>
    <property type="project" value="TreeGrafter"/>
</dbReference>
<evidence type="ECO:0000256" key="6">
    <source>
        <dbReference type="ARBA" id="ARBA00022989"/>
    </source>
</evidence>
<evidence type="ECO:0000256" key="1">
    <source>
        <dbReference type="ARBA" id="ARBA00004141"/>
    </source>
</evidence>
<keyword evidence="8 10" id="KW-0472">Membrane</keyword>
<evidence type="ECO:0000313" key="13">
    <source>
        <dbReference type="Proteomes" id="UP001430953"/>
    </source>
</evidence>
<dbReference type="GO" id="GO:0034625">
    <property type="term" value="P:fatty acid elongation, monounsaturated fatty acid"/>
    <property type="evidence" value="ECO:0007669"/>
    <property type="project" value="TreeGrafter"/>
</dbReference>